<dbReference type="AlphaFoldDB" id="A0A654M160"/>
<name>A0A654M160_9ARCH</name>
<dbReference type="EMBL" id="CP012850">
    <property type="protein sequence ID" value="ALI36281.1"/>
    <property type="molecule type" value="Genomic_DNA"/>
</dbReference>
<organism evidence="1 2">
    <name type="scientific">Candidatus Nitrosocosmicus oleophilus</name>
    <dbReference type="NCBI Taxonomy" id="1353260"/>
    <lineage>
        <taxon>Archaea</taxon>
        <taxon>Nitrososphaerota</taxon>
        <taxon>Nitrososphaeria</taxon>
        <taxon>Nitrososphaerales</taxon>
        <taxon>Nitrososphaeraceae</taxon>
        <taxon>Candidatus Nitrosocosmicus</taxon>
    </lineage>
</organism>
<dbReference type="Proteomes" id="UP000058925">
    <property type="component" value="Chromosome"/>
</dbReference>
<accession>A0A654M160</accession>
<gene>
    <name evidence="1" type="ORF">NMY3_02080</name>
</gene>
<sequence>MPVLCLNLTGAVLRWAYLRKSFEKIIRNLQKIKKVGHMPIYKNELKNL</sequence>
<dbReference type="KEGG" id="taa:NMY3_02080"/>
<protein>
    <submittedName>
        <fullName evidence="1">Uncharacterized protein</fullName>
    </submittedName>
</protein>
<reference evidence="2" key="1">
    <citation type="submission" date="2015-10" db="EMBL/GenBank/DDBJ databases">
        <title>Niche specialization of a soil ammonia-oxidizing archaeon, Candidatus Nitrosocosmicus oleophilus.</title>
        <authorList>
            <person name="Jung M.-Y."/>
            <person name="Rhee S.-K."/>
        </authorList>
    </citation>
    <scope>NUCLEOTIDE SEQUENCE [LARGE SCALE GENOMIC DNA]</scope>
    <source>
        <strain evidence="2">MY3</strain>
    </source>
</reference>
<proteinExistence type="predicted"/>
<evidence type="ECO:0000313" key="2">
    <source>
        <dbReference type="Proteomes" id="UP000058925"/>
    </source>
</evidence>
<keyword evidence="2" id="KW-1185">Reference proteome</keyword>
<evidence type="ECO:0000313" key="1">
    <source>
        <dbReference type="EMBL" id="ALI36281.1"/>
    </source>
</evidence>